<name>A0A485PDX5_LYNPA</name>
<accession>A0A485PDX5</accession>
<reference evidence="2 3" key="1">
    <citation type="submission" date="2019-01" db="EMBL/GenBank/DDBJ databases">
        <authorList>
            <person name="Alioto T."/>
            <person name="Alioto T."/>
        </authorList>
    </citation>
    <scope>NUCLEOTIDE SEQUENCE [LARGE SCALE GENOMIC DNA]</scope>
</reference>
<feature type="compositionally biased region" description="Polar residues" evidence="1">
    <location>
        <begin position="22"/>
        <end position="38"/>
    </location>
</feature>
<protein>
    <submittedName>
        <fullName evidence="2">Uncharacterized protein</fullName>
    </submittedName>
</protein>
<evidence type="ECO:0000256" key="1">
    <source>
        <dbReference type="SAM" id="MobiDB-lite"/>
    </source>
</evidence>
<keyword evidence="3" id="KW-1185">Reference proteome</keyword>
<dbReference type="Proteomes" id="UP000386466">
    <property type="component" value="Unassembled WGS sequence"/>
</dbReference>
<evidence type="ECO:0000313" key="3">
    <source>
        <dbReference type="Proteomes" id="UP000386466"/>
    </source>
</evidence>
<gene>
    <name evidence="2" type="ORF">LYPA_23C005763</name>
</gene>
<dbReference type="AlphaFoldDB" id="A0A485PDX5"/>
<sequence>MIEGNGDGVSPLSVQWGRGNASLKSRTKTPQGDRTLTASAHHKKRQFHFATSSALFSPGTQKSRIA</sequence>
<proteinExistence type="predicted"/>
<dbReference type="EMBL" id="CAAGRJ010034729">
    <property type="protein sequence ID" value="VFV43940.1"/>
    <property type="molecule type" value="Genomic_DNA"/>
</dbReference>
<organism evidence="2 3">
    <name type="scientific">Lynx pardinus</name>
    <name type="common">Iberian lynx</name>
    <name type="synonym">Felis pardina</name>
    <dbReference type="NCBI Taxonomy" id="191816"/>
    <lineage>
        <taxon>Eukaryota</taxon>
        <taxon>Metazoa</taxon>
        <taxon>Chordata</taxon>
        <taxon>Craniata</taxon>
        <taxon>Vertebrata</taxon>
        <taxon>Euteleostomi</taxon>
        <taxon>Mammalia</taxon>
        <taxon>Eutheria</taxon>
        <taxon>Laurasiatheria</taxon>
        <taxon>Carnivora</taxon>
        <taxon>Feliformia</taxon>
        <taxon>Felidae</taxon>
        <taxon>Felinae</taxon>
        <taxon>Lynx</taxon>
    </lineage>
</organism>
<evidence type="ECO:0000313" key="2">
    <source>
        <dbReference type="EMBL" id="VFV43940.1"/>
    </source>
</evidence>
<feature type="region of interest" description="Disordered" evidence="1">
    <location>
        <begin position="1"/>
        <end position="42"/>
    </location>
</feature>